<keyword evidence="3" id="KW-1185">Reference proteome</keyword>
<gene>
    <name evidence="2" type="ORF">Pcinc_040629</name>
</gene>
<dbReference type="Proteomes" id="UP001286313">
    <property type="component" value="Unassembled WGS sequence"/>
</dbReference>
<reference evidence="2" key="1">
    <citation type="submission" date="2023-10" db="EMBL/GenBank/DDBJ databases">
        <title>Genome assemblies of two species of porcelain crab, Petrolisthes cinctipes and Petrolisthes manimaculis (Anomura: Porcellanidae).</title>
        <authorList>
            <person name="Angst P."/>
        </authorList>
    </citation>
    <scope>NUCLEOTIDE SEQUENCE</scope>
    <source>
        <strain evidence="2">PB745_01</strain>
        <tissue evidence="2">Gill</tissue>
    </source>
</reference>
<feature type="region of interest" description="Disordered" evidence="1">
    <location>
        <begin position="62"/>
        <end position="103"/>
    </location>
</feature>
<name>A0AAE1EJB3_PETCI</name>
<accession>A0AAE1EJB3</accession>
<sequence length="103" mass="11609">MRSNDKTWGRGWGKLDEGERKLGGAVINCPPLGYPFPSLSPPKTRYNITTLPFAPYTSTLTHPFPPPPHHNQQYYTPPTHLSTHLFPPHLKLTTPHTSHSFPT</sequence>
<feature type="compositionally biased region" description="Polar residues" evidence="1">
    <location>
        <begin position="94"/>
        <end position="103"/>
    </location>
</feature>
<evidence type="ECO:0000313" key="2">
    <source>
        <dbReference type="EMBL" id="KAK3852795.1"/>
    </source>
</evidence>
<evidence type="ECO:0000313" key="3">
    <source>
        <dbReference type="Proteomes" id="UP001286313"/>
    </source>
</evidence>
<proteinExistence type="predicted"/>
<dbReference type="EMBL" id="JAWQEG010007232">
    <property type="protein sequence ID" value="KAK3852795.1"/>
    <property type="molecule type" value="Genomic_DNA"/>
</dbReference>
<evidence type="ECO:0000256" key="1">
    <source>
        <dbReference type="SAM" id="MobiDB-lite"/>
    </source>
</evidence>
<dbReference type="AlphaFoldDB" id="A0AAE1EJB3"/>
<comment type="caution">
    <text evidence="2">The sequence shown here is derived from an EMBL/GenBank/DDBJ whole genome shotgun (WGS) entry which is preliminary data.</text>
</comment>
<protein>
    <submittedName>
        <fullName evidence="2">Uncharacterized protein</fullName>
    </submittedName>
</protein>
<organism evidence="2 3">
    <name type="scientific">Petrolisthes cinctipes</name>
    <name type="common">Flat porcelain crab</name>
    <dbReference type="NCBI Taxonomy" id="88211"/>
    <lineage>
        <taxon>Eukaryota</taxon>
        <taxon>Metazoa</taxon>
        <taxon>Ecdysozoa</taxon>
        <taxon>Arthropoda</taxon>
        <taxon>Crustacea</taxon>
        <taxon>Multicrustacea</taxon>
        <taxon>Malacostraca</taxon>
        <taxon>Eumalacostraca</taxon>
        <taxon>Eucarida</taxon>
        <taxon>Decapoda</taxon>
        <taxon>Pleocyemata</taxon>
        <taxon>Anomura</taxon>
        <taxon>Galatheoidea</taxon>
        <taxon>Porcellanidae</taxon>
        <taxon>Petrolisthes</taxon>
    </lineage>
</organism>